<dbReference type="STRING" id="341036.SAMN05660649_02292"/>
<gene>
    <name evidence="4" type="ORF">SAMN05660649_02292</name>
</gene>
<evidence type="ECO:0000256" key="1">
    <source>
        <dbReference type="ARBA" id="ARBA00023122"/>
    </source>
</evidence>
<feature type="domain" description="CBS" evidence="3">
    <location>
        <begin position="11"/>
        <end position="82"/>
    </location>
</feature>
<dbReference type="OrthoDB" id="1808351at2"/>
<dbReference type="InterPro" id="IPR051257">
    <property type="entry name" value="Diverse_CBS-Domain"/>
</dbReference>
<dbReference type="SUPFAM" id="SSF54631">
    <property type="entry name" value="CBS-domain pair"/>
    <property type="match status" value="1"/>
</dbReference>
<evidence type="ECO:0000313" key="4">
    <source>
        <dbReference type="EMBL" id="SFG64962.1"/>
    </source>
</evidence>
<sequence length="162" mass="18562">MPYKQTAEKIMVPVGELPQVKDRDVVAEAVNEMRNFFHQRDGTWYGFQAALVLDSKDRLAGILTIRGLLRAFKLQVIQDHLLKNDATGLFFLNKFNENMEITVRDIMRPLNLISVQKDSSVFEVIRKMNNYKIGLLPVLDGDLLVGVIRTIDVFWVIGELLD</sequence>
<dbReference type="EMBL" id="FOOX01000007">
    <property type="protein sequence ID" value="SFG64962.1"/>
    <property type="molecule type" value="Genomic_DNA"/>
</dbReference>
<accession>A0A1I2TJ68</accession>
<dbReference type="Gene3D" id="3.10.580.10">
    <property type="entry name" value="CBS-domain"/>
    <property type="match status" value="1"/>
</dbReference>
<protein>
    <submittedName>
        <fullName evidence="4">CBS domain-containing protein</fullName>
    </submittedName>
</protein>
<dbReference type="SMART" id="SM00116">
    <property type="entry name" value="CBS"/>
    <property type="match status" value="2"/>
</dbReference>
<evidence type="ECO:0000259" key="3">
    <source>
        <dbReference type="PROSITE" id="PS51371"/>
    </source>
</evidence>
<name>A0A1I2TJ68_9FIRM</name>
<feature type="domain" description="CBS" evidence="3">
    <location>
        <begin position="107"/>
        <end position="162"/>
    </location>
</feature>
<evidence type="ECO:0000256" key="2">
    <source>
        <dbReference type="PROSITE-ProRule" id="PRU00703"/>
    </source>
</evidence>
<dbReference type="RefSeq" id="WP_092471499.1">
    <property type="nucleotide sequence ID" value="NZ_FOOX01000007.1"/>
</dbReference>
<keyword evidence="1 2" id="KW-0129">CBS domain</keyword>
<dbReference type="Proteomes" id="UP000199337">
    <property type="component" value="Unassembled WGS sequence"/>
</dbReference>
<dbReference type="Pfam" id="PF00571">
    <property type="entry name" value="CBS"/>
    <property type="match status" value="2"/>
</dbReference>
<dbReference type="PANTHER" id="PTHR43080:SF2">
    <property type="entry name" value="CBS DOMAIN-CONTAINING PROTEIN"/>
    <property type="match status" value="1"/>
</dbReference>
<reference evidence="5" key="1">
    <citation type="submission" date="2016-10" db="EMBL/GenBank/DDBJ databases">
        <authorList>
            <person name="Varghese N."/>
            <person name="Submissions S."/>
        </authorList>
    </citation>
    <scope>NUCLEOTIDE SEQUENCE [LARGE SCALE GENOMIC DNA]</scope>
    <source>
        <strain evidence="5">DSM 17038</strain>
    </source>
</reference>
<evidence type="ECO:0000313" key="5">
    <source>
        <dbReference type="Proteomes" id="UP000199337"/>
    </source>
</evidence>
<dbReference type="InterPro" id="IPR046342">
    <property type="entry name" value="CBS_dom_sf"/>
</dbReference>
<dbReference type="PROSITE" id="PS51371">
    <property type="entry name" value="CBS"/>
    <property type="match status" value="2"/>
</dbReference>
<keyword evidence="5" id="KW-1185">Reference proteome</keyword>
<dbReference type="PANTHER" id="PTHR43080">
    <property type="entry name" value="CBS DOMAIN-CONTAINING PROTEIN CBSX3, MITOCHONDRIAL"/>
    <property type="match status" value="1"/>
</dbReference>
<dbReference type="InterPro" id="IPR000644">
    <property type="entry name" value="CBS_dom"/>
</dbReference>
<proteinExistence type="predicted"/>
<organism evidence="4 5">
    <name type="scientific">Desulfotruncus arcticus DSM 17038</name>
    <dbReference type="NCBI Taxonomy" id="1121424"/>
    <lineage>
        <taxon>Bacteria</taxon>
        <taxon>Bacillati</taxon>
        <taxon>Bacillota</taxon>
        <taxon>Clostridia</taxon>
        <taxon>Eubacteriales</taxon>
        <taxon>Desulfallaceae</taxon>
        <taxon>Desulfotruncus</taxon>
    </lineage>
</organism>
<dbReference type="AlphaFoldDB" id="A0A1I2TJ68"/>